<keyword evidence="4" id="KW-0720">Serine protease</keyword>
<dbReference type="Proteomes" id="UP000824074">
    <property type="component" value="Unassembled WGS sequence"/>
</dbReference>
<dbReference type="Pfam" id="PF03575">
    <property type="entry name" value="Peptidase_S51"/>
    <property type="match status" value="1"/>
</dbReference>
<dbReference type="GO" id="GO:0008236">
    <property type="term" value="F:serine-type peptidase activity"/>
    <property type="evidence" value="ECO:0007669"/>
    <property type="project" value="UniProtKB-KW"/>
</dbReference>
<sequence>MKALFLTSSINTNVEDEFGNKTPIKFENKNHILDNFKKYIDKYDNFLYIASDPNDYEKTDLYTSIVFKSFDLTLPFKNYKVLDKRSIKNAKKLVRNADFIYLAGGHVPTQNKFFNDINLKDLLKENKDAVICGVSAGSMNASSIVYSPPEEDGEAINKDYERYLKGLGLINISINPHYNDDEVVILDNLDVKKDILLPDSKKRLFFAYPDGTYILKANNKVMLYGLSYLFKDGICHKFTDDDEAKDITNYNL</sequence>
<evidence type="ECO:0000256" key="2">
    <source>
        <dbReference type="ARBA" id="ARBA00022670"/>
    </source>
</evidence>
<dbReference type="Gene3D" id="3.40.50.880">
    <property type="match status" value="1"/>
</dbReference>
<dbReference type="PANTHER" id="PTHR20842:SF0">
    <property type="entry name" value="ALPHA-ASPARTYL DIPEPTIDASE"/>
    <property type="match status" value="1"/>
</dbReference>
<protein>
    <submittedName>
        <fullName evidence="5">Type 1 glutamine amidotransferase-like domain-containing protein</fullName>
    </submittedName>
</protein>
<evidence type="ECO:0000313" key="5">
    <source>
        <dbReference type="EMBL" id="HIU40374.1"/>
    </source>
</evidence>
<comment type="similarity">
    <text evidence="1">Belongs to the peptidase S51 family.</text>
</comment>
<dbReference type="SUPFAM" id="SSF52317">
    <property type="entry name" value="Class I glutamine amidotransferase-like"/>
    <property type="match status" value="1"/>
</dbReference>
<dbReference type="GO" id="GO:0006508">
    <property type="term" value="P:proteolysis"/>
    <property type="evidence" value="ECO:0007669"/>
    <property type="project" value="UniProtKB-KW"/>
</dbReference>
<reference evidence="5" key="1">
    <citation type="submission" date="2020-10" db="EMBL/GenBank/DDBJ databases">
        <authorList>
            <person name="Gilroy R."/>
        </authorList>
    </citation>
    <scope>NUCLEOTIDE SEQUENCE</scope>
    <source>
        <strain evidence="5">CHK193-30670</strain>
    </source>
</reference>
<keyword evidence="3" id="KW-0378">Hydrolase</keyword>
<evidence type="ECO:0000256" key="3">
    <source>
        <dbReference type="ARBA" id="ARBA00022801"/>
    </source>
</evidence>
<dbReference type="EMBL" id="DVMT01000036">
    <property type="protein sequence ID" value="HIU40374.1"/>
    <property type="molecule type" value="Genomic_DNA"/>
</dbReference>
<gene>
    <name evidence="5" type="ORF">IAB68_03655</name>
</gene>
<evidence type="ECO:0000256" key="1">
    <source>
        <dbReference type="ARBA" id="ARBA00006534"/>
    </source>
</evidence>
<comment type="caution">
    <text evidence="5">The sequence shown here is derived from an EMBL/GenBank/DDBJ whole genome shotgun (WGS) entry which is preliminary data.</text>
</comment>
<dbReference type="AlphaFoldDB" id="A0A9D1LHW8"/>
<dbReference type="InterPro" id="IPR029062">
    <property type="entry name" value="Class_I_gatase-like"/>
</dbReference>
<dbReference type="InterPro" id="IPR005320">
    <property type="entry name" value="Peptidase_S51"/>
</dbReference>
<proteinExistence type="inferred from homology"/>
<organism evidence="5 6">
    <name type="scientific">Candidatus Aphodocola excrementigallinarum</name>
    <dbReference type="NCBI Taxonomy" id="2840670"/>
    <lineage>
        <taxon>Bacteria</taxon>
        <taxon>Bacillati</taxon>
        <taxon>Bacillota</taxon>
        <taxon>Bacilli</taxon>
        <taxon>Candidatus Aphodocola</taxon>
    </lineage>
</organism>
<dbReference type="PANTHER" id="PTHR20842">
    <property type="entry name" value="PROTEASE S51 ALPHA-ASPARTYL DIPEPTIDASE"/>
    <property type="match status" value="1"/>
</dbReference>
<keyword evidence="2" id="KW-0645">Protease</keyword>
<evidence type="ECO:0000313" key="6">
    <source>
        <dbReference type="Proteomes" id="UP000824074"/>
    </source>
</evidence>
<name>A0A9D1LHW8_9FIRM</name>
<keyword evidence="5" id="KW-0315">Glutamine amidotransferase</keyword>
<reference evidence="5" key="2">
    <citation type="journal article" date="2021" name="PeerJ">
        <title>Extensive microbial diversity within the chicken gut microbiome revealed by metagenomics and culture.</title>
        <authorList>
            <person name="Gilroy R."/>
            <person name="Ravi A."/>
            <person name="Getino M."/>
            <person name="Pursley I."/>
            <person name="Horton D.L."/>
            <person name="Alikhan N.F."/>
            <person name="Baker D."/>
            <person name="Gharbi K."/>
            <person name="Hall N."/>
            <person name="Watson M."/>
            <person name="Adriaenssens E.M."/>
            <person name="Foster-Nyarko E."/>
            <person name="Jarju S."/>
            <person name="Secka A."/>
            <person name="Antonio M."/>
            <person name="Oren A."/>
            <person name="Chaudhuri R.R."/>
            <person name="La Ragione R."/>
            <person name="Hildebrand F."/>
            <person name="Pallen M.J."/>
        </authorList>
    </citation>
    <scope>NUCLEOTIDE SEQUENCE</scope>
    <source>
        <strain evidence="5">CHK193-30670</strain>
    </source>
</reference>
<evidence type="ECO:0000256" key="4">
    <source>
        <dbReference type="ARBA" id="ARBA00022825"/>
    </source>
</evidence>
<accession>A0A9D1LHW8</accession>